<dbReference type="Proteomes" id="UP000623307">
    <property type="component" value="Chromosome 2"/>
</dbReference>
<dbReference type="Pfam" id="PF03358">
    <property type="entry name" value="FMN_red"/>
    <property type="match status" value="1"/>
</dbReference>
<dbReference type="InterPro" id="IPR001226">
    <property type="entry name" value="Flavodoxin_CS"/>
</dbReference>
<keyword evidence="7" id="KW-0560">Oxidoreductase</keyword>
<dbReference type="PROSITE" id="PS50902">
    <property type="entry name" value="FLAVODOXIN_LIKE"/>
    <property type="match status" value="1"/>
</dbReference>
<keyword evidence="4" id="KW-0288">FMN</keyword>
<dbReference type="PANTHER" id="PTHR30546">
    <property type="entry name" value="FLAVODOXIN-RELATED PROTEIN WRBA-RELATED"/>
    <property type="match status" value="1"/>
</dbReference>
<comment type="similarity">
    <text evidence="2">Belongs to the WrbA family.</text>
</comment>
<evidence type="ECO:0000313" key="8">
    <source>
        <dbReference type="Proteomes" id="UP000623307"/>
    </source>
</evidence>
<organism evidence="7 8">
    <name type="scientific">Cupriavidus oxalaticus</name>
    <dbReference type="NCBI Taxonomy" id="96344"/>
    <lineage>
        <taxon>Bacteria</taxon>
        <taxon>Pseudomonadati</taxon>
        <taxon>Pseudomonadota</taxon>
        <taxon>Betaproteobacteria</taxon>
        <taxon>Burkholderiales</taxon>
        <taxon>Burkholderiaceae</taxon>
        <taxon>Cupriavidus</taxon>
    </lineage>
</organism>
<dbReference type="InterPro" id="IPR029039">
    <property type="entry name" value="Flavoprotein-like_sf"/>
</dbReference>
<dbReference type="InterPro" id="IPR008254">
    <property type="entry name" value="Flavodoxin/NO_synth"/>
</dbReference>
<dbReference type="SUPFAM" id="SSF52218">
    <property type="entry name" value="Flavoproteins"/>
    <property type="match status" value="1"/>
</dbReference>
<keyword evidence="8" id="KW-1185">Reference proteome</keyword>
<comment type="cofactor">
    <cofactor evidence="1">
        <name>FMN</name>
        <dbReference type="ChEBI" id="CHEBI:58210"/>
    </cofactor>
</comment>
<dbReference type="NCBIfam" id="NF002999">
    <property type="entry name" value="PRK03767.1"/>
    <property type="match status" value="1"/>
</dbReference>
<name>A0ABX7HYZ2_9BURK</name>
<sequence>MQENMAAAFRFHATECTRAEPEIHSRRYVLFYFSLHYSLRQTLNERLAQTALDDVEDGSAIRVLVVFHSWSGNTLSLAQAVAGGARCESGATVSIRRVAEIRNEHELLSDRRFGQQFAAACAYPVVTADEVLDADVVILGCPTRMGTLSAEMKRFIDGLGPIWSDGALANKVGAAFTTASTPHGGQEMTLLSLVVAMSHLGMIVACPGYTAGIFEIAGSPYGASSTSKVDGIRTRPRPADLAAAAALGERSACVGRWVRRGRQMERL</sequence>
<dbReference type="InterPro" id="IPR010089">
    <property type="entry name" value="Flavoprotein_WrbA-like"/>
</dbReference>
<dbReference type="NCBIfam" id="TIGR01755">
    <property type="entry name" value="flav_wrbA"/>
    <property type="match status" value="1"/>
</dbReference>
<evidence type="ECO:0000259" key="6">
    <source>
        <dbReference type="PROSITE" id="PS50902"/>
    </source>
</evidence>
<dbReference type="GO" id="GO:0003955">
    <property type="term" value="F:NAD(P)H dehydrogenase (quinone) activity"/>
    <property type="evidence" value="ECO:0007669"/>
    <property type="project" value="UniProtKB-EC"/>
</dbReference>
<evidence type="ECO:0000256" key="1">
    <source>
        <dbReference type="ARBA" id="ARBA00001917"/>
    </source>
</evidence>
<dbReference type="PROSITE" id="PS00201">
    <property type="entry name" value="FLAVODOXIN"/>
    <property type="match status" value="1"/>
</dbReference>
<protein>
    <recommendedName>
        <fullName evidence="5">Flavoprotein WrbA</fullName>
    </recommendedName>
</protein>
<dbReference type="EMBL" id="CP069812">
    <property type="protein sequence ID" value="QRQ95723.1"/>
    <property type="molecule type" value="Genomic_DNA"/>
</dbReference>
<dbReference type="Gene3D" id="3.40.50.360">
    <property type="match status" value="1"/>
</dbReference>
<evidence type="ECO:0000256" key="3">
    <source>
        <dbReference type="ARBA" id="ARBA00022630"/>
    </source>
</evidence>
<proteinExistence type="inferred from homology"/>
<gene>
    <name evidence="7" type="primary">wrbA</name>
    <name evidence="7" type="ORF">JTE92_20070</name>
</gene>
<evidence type="ECO:0000256" key="2">
    <source>
        <dbReference type="ARBA" id="ARBA00006961"/>
    </source>
</evidence>
<dbReference type="PANTHER" id="PTHR30546:SF23">
    <property type="entry name" value="FLAVOPROTEIN-LIKE PROTEIN YCP4-RELATED"/>
    <property type="match status" value="1"/>
</dbReference>
<reference evidence="7 8" key="1">
    <citation type="submission" date="2021-02" db="EMBL/GenBank/DDBJ databases">
        <title>Complete Genome Sequence of Cupriavidus oxalaticus Strain Ox1, a Soil Oxalate-Degrading Species.</title>
        <authorList>
            <person name="Palmieri F."/>
            <person name="Udriet P."/>
            <person name="Deuasquier M."/>
            <person name="Beaudoing E."/>
            <person name="Johnson S.L."/>
            <person name="Davenport K.W."/>
            <person name="Chain P.S."/>
            <person name="Bindschedler S."/>
            <person name="Junier P."/>
        </authorList>
    </citation>
    <scope>NUCLEOTIDE SEQUENCE [LARGE SCALE GENOMIC DNA]</scope>
    <source>
        <strain evidence="7 8">Ox1</strain>
    </source>
</reference>
<dbReference type="GeneID" id="303491857"/>
<evidence type="ECO:0000256" key="5">
    <source>
        <dbReference type="ARBA" id="ARBA00029652"/>
    </source>
</evidence>
<dbReference type="RefSeq" id="WP_147318563.1">
    <property type="nucleotide sequence ID" value="NZ_CP069810.1"/>
</dbReference>
<accession>A0ABX7HYZ2</accession>
<feature type="domain" description="Flavodoxin-like" evidence="6">
    <location>
        <begin position="63"/>
        <end position="252"/>
    </location>
</feature>
<evidence type="ECO:0000256" key="4">
    <source>
        <dbReference type="ARBA" id="ARBA00022643"/>
    </source>
</evidence>
<dbReference type="InterPro" id="IPR005025">
    <property type="entry name" value="FMN_Rdtase-like_dom"/>
</dbReference>
<keyword evidence="3" id="KW-0285">Flavoprotein</keyword>
<evidence type="ECO:0000313" key="7">
    <source>
        <dbReference type="EMBL" id="QRQ95723.1"/>
    </source>
</evidence>